<keyword evidence="7" id="KW-1185">Reference proteome</keyword>
<accession>A0A5C3PGM9</accession>
<dbReference type="SUPFAM" id="SSF144232">
    <property type="entry name" value="HIT/MYND zinc finger-like"/>
    <property type="match status" value="1"/>
</dbReference>
<dbReference type="Proteomes" id="UP000308197">
    <property type="component" value="Unassembled WGS sequence"/>
</dbReference>
<evidence type="ECO:0000256" key="4">
    <source>
        <dbReference type="PROSITE-ProRule" id="PRU00134"/>
    </source>
</evidence>
<dbReference type="GO" id="GO:0008270">
    <property type="term" value="F:zinc ion binding"/>
    <property type="evidence" value="ECO:0007669"/>
    <property type="project" value="UniProtKB-KW"/>
</dbReference>
<organism evidence="6 7">
    <name type="scientific">Polyporus arcularius HHB13444</name>
    <dbReference type="NCBI Taxonomy" id="1314778"/>
    <lineage>
        <taxon>Eukaryota</taxon>
        <taxon>Fungi</taxon>
        <taxon>Dikarya</taxon>
        <taxon>Basidiomycota</taxon>
        <taxon>Agaricomycotina</taxon>
        <taxon>Agaricomycetes</taxon>
        <taxon>Polyporales</taxon>
        <taxon>Polyporaceae</taxon>
        <taxon>Polyporus</taxon>
    </lineage>
</organism>
<dbReference type="EMBL" id="ML211101">
    <property type="protein sequence ID" value="TFK88726.1"/>
    <property type="molecule type" value="Genomic_DNA"/>
</dbReference>
<dbReference type="Gene3D" id="6.10.140.2220">
    <property type="match status" value="1"/>
</dbReference>
<gene>
    <name evidence="6" type="ORF">K466DRAFT_652480</name>
</gene>
<keyword evidence="2 4" id="KW-0863">Zinc-finger</keyword>
<sequence length="590" mass="67288">MSTLLVDATPGPLKYRLCGNCGKDLAEQQVQRRECQSNQWPIHKRSFHVEKSSDLSTDEIEAAVRELKYPSAKSLSKTFSDYLEAHSWAISALIKTDSILHYGHTFEDHKPHHVLCLRFKCRREFSVDTAQERDRRPHCAFFLLRSNRFRNLSDWLTAPGDMERIGGRYTRDMRKAHKYYLSRGDPSYLGVLGVSLVIDGLPILHYDFVPQYLPRAPSPRPPKLSFMEERRIFEDFLILCIGSLDFEFVFRCTEDEPDGAGVAIPGPLVKEDGKWKWRPFFRTWAQYEPRLVPNVEKLLREMETKRSPKYMMELFHSRVVKPKSTLNDLKSLTGEGLDTRTLRIASQLSHGVRGRRAIPAWLQEGIDDGSFGRPGARSTDNGVYTFPGPLKFRACRCCGKDLSGQPVKRCARCFAAPAYCGRECQSKDWPIHKTSYHVDRNGDLSTDEIEAAARKVKYPSASALSKTFSDYLEAHSWAMSALIKTDSILEYEHTFQGHTPRRVLCYRLECRAAFSSDSAPERDRRPHCAFALRFIDLADWLGSPGDMERIGGRYTHDMQKADEYYLSRGDPAYLAVLGPSSAIGGLPILH</sequence>
<feature type="domain" description="MYND-type" evidence="5">
    <location>
        <begin position="395"/>
        <end position="436"/>
    </location>
</feature>
<dbReference type="PROSITE" id="PS50865">
    <property type="entry name" value="ZF_MYND_2"/>
    <property type="match status" value="1"/>
</dbReference>
<dbReference type="InParanoid" id="A0A5C3PGM9"/>
<protein>
    <recommendedName>
        <fullName evidence="5">MYND-type domain-containing protein</fullName>
    </recommendedName>
</protein>
<evidence type="ECO:0000313" key="6">
    <source>
        <dbReference type="EMBL" id="TFK88726.1"/>
    </source>
</evidence>
<reference evidence="6 7" key="1">
    <citation type="journal article" date="2019" name="Nat. Ecol. Evol.">
        <title>Megaphylogeny resolves global patterns of mushroom evolution.</title>
        <authorList>
            <person name="Varga T."/>
            <person name="Krizsan K."/>
            <person name="Foldi C."/>
            <person name="Dima B."/>
            <person name="Sanchez-Garcia M."/>
            <person name="Sanchez-Ramirez S."/>
            <person name="Szollosi G.J."/>
            <person name="Szarkandi J.G."/>
            <person name="Papp V."/>
            <person name="Albert L."/>
            <person name="Andreopoulos W."/>
            <person name="Angelini C."/>
            <person name="Antonin V."/>
            <person name="Barry K.W."/>
            <person name="Bougher N.L."/>
            <person name="Buchanan P."/>
            <person name="Buyck B."/>
            <person name="Bense V."/>
            <person name="Catcheside P."/>
            <person name="Chovatia M."/>
            <person name="Cooper J."/>
            <person name="Damon W."/>
            <person name="Desjardin D."/>
            <person name="Finy P."/>
            <person name="Geml J."/>
            <person name="Haridas S."/>
            <person name="Hughes K."/>
            <person name="Justo A."/>
            <person name="Karasinski D."/>
            <person name="Kautmanova I."/>
            <person name="Kiss B."/>
            <person name="Kocsube S."/>
            <person name="Kotiranta H."/>
            <person name="LaButti K.M."/>
            <person name="Lechner B.E."/>
            <person name="Liimatainen K."/>
            <person name="Lipzen A."/>
            <person name="Lukacs Z."/>
            <person name="Mihaltcheva S."/>
            <person name="Morgado L.N."/>
            <person name="Niskanen T."/>
            <person name="Noordeloos M.E."/>
            <person name="Ohm R.A."/>
            <person name="Ortiz-Santana B."/>
            <person name="Ovrebo C."/>
            <person name="Racz N."/>
            <person name="Riley R."/>
            <person name="Savchenko A."/>
            <person name="Shiryaev A."/>
            <person name="Soop K."/>
            <person name="Spirin V."/>
            <person name="Szebenyi C."/>
            <person name="Tomsovsky M."/>
            <person name="Tulloss R.E."/>
            <person name="Uehling J."/>
            <person name="Grigoriev I.V."/>
            <person name="Vagvolgyi C."/>
            <person name="Papp T."/>
            <person name="Martin F.M."/>
            <person name="Miettinen O."/>
            <person name="Hibbett D.S."/>
            <person name="Nagy L.G."/>
        </authorList>
    </citation>
    <scope>NUCLEOTIDE SEQUENCE [LARGE SCALE GENOMIC DNA]</scope>
    <source>
        <strain evidence="6 7">HHB13444</strain>
    </source>
</reference>
<evidence type="ECO:0000256" key="2">
    <source>
        <dbReference type="ARBA" id="ARBA00022771"/>
    </source>
</evidence>
<evidence type="ECO:0000313" key="7">
    <source>
        <dbReference type="Proteomes" id="UP000308197"/>
    </source>
</evidence>
<evidence type="ECO:0000256" key="1">
    <source>
        <dbReference type="ARBA" id="ARBA00022723"/>
    </source>
</evidence>
<dbReference type="Pfam" id="PF01753">
    <property type="entry name" value="zf-MYND"/>
    <property type="match status" value="1"/>
</dbReference>
<keyword evidence="3" id="KW-0862">Zinc</keyword>
<evidence type="ECO:0000259" key="5">
    <source>
        <dbReference type="PROSITE" id="PS50865"/>
    </source>
</evidence>
<keyword evidence="1" id="KW-0479">Metal-binding</keyword>
<dbReference type="InterPro" id="IPR002893">
    <property type="entry name" value="Znf_MYND"/>
</dbReference>
<name>A0A5C3PGM9_9APHY</name>
<evidence type="ECO:0000256" key="3">
    <source>
        <dbReference type="ARBA" id="ARBA00022833"/>
    </source>
</evidence>
<dbReference type="AlphaFoldDB" id="A0A5C3PGM9"/>
<proteinExistence type="predicted"/>